<dbReference type="EMBL" id="CP001560">
    <property type="protein sequence ID" value="AFJ47431.1"/>
    <property type="molecule type" value="Genomic_DNA"/>
</dbReference>
<organism evidence="1 2">
    <name type="scientific">Shimwellia blattae (strain ATCC 29907 / DSM 4481 / JCM 1650 / NBRC 105725 / CDC 9005-74)</name>
    <name type="common">Escherichia blattae</name>
    <dbReference type="NCBI Taxonomy" id="630626"/>
    <lineage>
        <taxon>Bacteria</taxon>
        <taxon>Pseudomonadati</taxon>
        <taxon>Pseudomonadota</taxon>
        <taxon>Gammaproteobacteria</taxon>
        <taxon>Enterobacterales</taxon>
        <taxon>Enterobacteriaceae</taxon>
        <taxon>Shimwellia</taxon>
    </lineage>
</organism>
<sequence length="75" mass="8513">MLAENAGPCLLTLWRNGRGPRVRRFYTAHRGDYKKSPFIFMGIPGNKQNIPGYGFRNIYLAGILLHNSFSISVIE</sequence>
<evidence type="ECO:0000313" key="2">
    <source>
        <dbReference type="Proteomes" id="UP000001955"/>
    </source>
</evidence>
<protein>
    <submittedName>
        <fullName evidence="1">Uncharacterized protein</fullName>
    </submittedName>
</protein>
<dbReference type="STRING" id="630626.EBL_c23420"/>
<proteinExistence type="predicted"/>
<reference evidence="1 2" key="1">
    <citation type="journal article" date="2012" name="J. Bacteriol.">
        <title>Complete genome sequence of the B12-producing Shimwellia blattae strain DSM 4481, isolated from a cockroach.</title>
        <authorList>
            <person name="Brzuszkiewicz E."/>
            <person name="Waschkowitz T."/>
            <person name="Wiezer A."/>
            <person name="Daniel R."/>
        </authorList>
    </citation>
    <scope>NUCLEOTIDE SEQUENCE [LARGE SCALE GENOMIC DNA]</scope>
    <source>
        <strain evidence="2">ATCC 29907 / DSM 4481 / JCM 1650 / NBRC 105725 / CDC 9005-74</strain>
    </source>
</reference>
<dbReference type="Proteomes" id="UP000001955">
    <property type="component" value="Chromosome"/>
</dbReference>
<keyword evidence="2" id="KW-1185">Reference proteome</keyword>
<accession>I2BA77</accession>
<dbReference type="AlphaFoldDB" id="I2BA77"/>
<gene>
    <name evidence="1" type="ordered locus">EBL_c23420</name>
</gene>
<dbReference type="HOGENOM" id="CLU_2669039_0_0_6"/>
<dbReference type="KEGG" id="ebt:EBL_c23420"/>
<name>I2BA77_SHIBC</name>
<evidence type="ECO:0000313" key="1">
    <source>
        <dbReference type="EMBL" id="AFJ47431.1"/>
    </source>
</evidence>